<dbReference type="InParanoid" id="K5WPR2"/>
<keyword evidence="4" id="KW-1185">Reference proteome</keyword>
<dbReference type="EMBL" id="JH930475">
    <property type="protein sequence ID" value="EKM52302.1"/>
    <property type="molecule type" value="Genomic_DNA"/>
</dbReference>
<dbReference type="OrthoDB" id="1461976at2759"/>
<proteinExistence type="predicted"/>
<dbReference type="GeneID" id="18910355"/>
<dbReference type="Pfam" id="PF00487">
    <property type="entry name" value="FA_desaturase"/>
    <property type="match status" value="1"/>
</dbReference>
<dbReference type="GO" id="GO:0016491">
    <property type="term" value="F:oxidoreductase activity"/>
    <property type="evidence" value="ECO:0007669"/>
    <property type="project" value="InterPro"/>
</dbReference>
<reference evidence="3 4" key="1">
    <citation type="journal article" date="2012" name="BMC Genomics">
        <title>Comparative genomics of the white-rot fungi, Phanerochaete carnosa and P. chrysosporium, to elucidate the genetic basis of the distinct wood types they colonize.</title>
        <authorList>
            <person name="Suzuki H."/>
            <person name="MacDonald J."/>
            <person name="Syed K."/>
            <person name="Salamov A."/>
            <person name="Hori C."/>
            <person name="Aerts A."/>
            <person name="Henrissat B."/>
            <person name="Wiebenga A."/>
            <person name="vanKuyk P.A."/>
            <person name="Barry K."/>
            <person name="Lindquist E."/>
            <person name="LaButti K."/>
            <person name="Lapidus A."/>
            <person name="Lucas S."/>
            <person name="Coutinho P."/>
            <person name="Gong Y."/>
            <person name="Samejima M."/>
            <person name="Mahadevan R."/>
            <person name="Abou-Zaid M."/>
            <person name="de Vries R.P."/>
            <person name="Igarashi K."/>
            <person name="Yadav J.S."/>
            <person name="Grigoriev I.V."/>
            <person name="Master E.R."/>
        </authorList>
    </citation>
    <scope>NUCLEOTIDE SEQUENCE [LARGE SCALE GENOMIC DNA]</scope>
    <source>
        <strain evidence="3 4">HHB-10118-sp</strain>
    </source>
</reference>
<keyword evidence="1" id="KW-0472">Membrane</keyword>
<dbReference type="InterPro" id="IPR005804">
    <property type="entry name" value="FA_desaturase_dom"/>
</dbReference>
<evidence type="ECO:0000259" key="2">
    <source>
        <dbReference type="Pfam" id="PF00487"/>
    </source>
</evidence>
<feature type="transmembrane region" description="Helical" evidence="1">
    <location>
        <begin position="210"/>
        <end position="234"/>
    </location>
</feature>
<evidence type="ECO:0000256" key="1">
    <source>
        <dbReference type="SAM" id="Phobius"/>
    </source>
</evidence>
<name>K5WPR2_PHACS</name>
<dbReference type="AlphaFoldDB" id="K5WPR2"/>
<dbReference type="KEGG" id="pco:PHACADRAFT_186478"/>
<evidence type="ECO:0000313" key="3">
    <source>
        <dbReference type="EMBL" id="EKM52302.1"/>
    </source>
</evidence>
<dbReference type="HOGENOM" id="CLU_033094_0_0_1"/>
<dbReference type="GO" id="GO:0006629">
    <property type="term" value="P:lipid metabolic process"/>
    <property type="evidence" value="ECO:0007669"/>
    <property type="project" value="InterPro"/>
</dbReference>
<gene>
    <name evidence="3" type="ORF">PHACADRAFT_186478</name>
</gene>
<keyword evidence="1" id="KW-1133">Transmembrane helix</keyword>
<dbReference type="PANTHER" id="PTHR32100">
    <property type="entry name" value="OMEGA-6 FATTY ACID DESATURASE, CHLOROPLASTIC"/>
    <property type="match status" value="1"/>
</dbReference>
<protein>
    <recommendedName>
        <fullName evidence="2">Fatty acid desaturase domain-containing protein</fullName>
    </recommendedName>
</protein>
<evidence type="ECO:0000313" key="4">
    <source>
        <dbReference type="Proteomes" id="UP000008370"/>
    </source>
</evidence>
<sequence>MTTPFILLKLSIGGIRHGIPNKLFERDTIRGMGYLTRDITMAMVLWHWAYYLDGHIRLNAGISSVFDTLGLALVASRLSLHRNMGYRSRAYKCGHGAFFDKQWIVHTALWTPYCSWKISHHRHHSNHASMERDEVYVPWTRAELNIPDDEDGTVNYEEYLGDTPLYTLAMLIGQQMFAFPAYLYPSDKAQSLNWFVAARSTLFSDNQRNAVILSNLGTLAMIVLTYFACAIWGLAAVVKYYGIPWLCVNHWFVMITYLHHTDSSLPHYRAGAWKFARGAAATVDRDFLGRMGDFFLHGVAHFHVIHHFFPKMPFYHGPEATQYLKVIIGDQYQFSSKSVFKALWDNYNDCQFVENTGKHILYDLALWLHIFRY</sequence>
<dbReference type="InterPro" id="IPR012171">
    <property type="entry name" value="Fatty_acid_desaturase"/>
</dbReference>
<organism evidence="3 4">
    <name type="scientific">Phanerochaete carnosa (strain HHB-10118-sp)</name>
    <name type="common">White-rot fungus</name>
    <name type="synonym">Peniophora carnosa</name>
    <dbReference type="NCBI Taxonomy" id="650164"/>
    <lineage>
        <taxon>Eukaryota</taxon>
        <taxon>Fungi</taxon>
        <taxon>Dikarya</taxon>
        <taxon>Basidiomycota</taxon>
        <taxon>Agaricomycotina</taxon>
        <taxon>Agaricomycetes</taxon>
        <taxon>Polyporales</taxon>
        <taxon>Phanerochaetaceae</taxon>
        <taxon>Phanerochaete</taxon>
    </lineage>
</organism>
<keyword evidence="1" id="KW-0812">Transmembrane</keyword>
<dbReference type="Proteomes" id="UP000008370">
    <property type="component" value="Unassembled WGS sequence"/>
</dbReference>
<dbReference type="RefSeq" id="XP_007398653.1">
    <property type="nucleotide sequence ID" value="XM_007398591.1"/>
</dbReference>
<feature type="domain" description="Fatty acid desaturase" evidence="2">
    <location>
        <begin position="92"/>
        <end position="331"/>
    </location>
</feature>
<accession>K5WPR2</accession>